<feature type="region of interest" description="Disordered" evidence="1">
    <location>
        <begin position="290"/>
        <end position="433"/>
    </location>
</feature>
<dbReference type="AlphaFoldDB" id="A0A550CQ87"/>
<feature type="region of interest" description="Disordered" evidence="1">
    <location>
        <begin position="459"/>
        <end position="506"/>
    </location>
</feature>
<keyword evidence="3" id="KW-1185">Reference proteome</keyword>
<protein>
    <submittedName>
        <fullName evidence="2">Uncharacterized protein</fullName>
    </submittedName>
</protein>
<organism evidence="2 3">
    <name type="scientific">Schizophyllum amplum</name>
    <dbReference type="NCBI Taxonomy" id="97359"/>
    <lineage>
        <taxon>Eukaryota</taxon>
        <taxon>Fungi</taxon>
        <taxon>Dikarya</taxon>
        <taxon>Basidiomycota</taxon>
        <taxon>Agaricomycotina</taxon>
        <taxon>Agaricomycetes</taxon>
        <taxon>Agaricomycetidae</taxon>
        <taxon>Agaricales</taxon>
        <taxon>Schizophyllaceae</taxon>
        <taxon>Schizophyllum</taxon>
    </lineage>
</organism>
<evidence type="ECO:0000313" key="2">
    <source>
        <dbReference type="EMBL" id="TRM66973.1"/>
    </source>
</evidence>
<feature type="compositionally biased region" description="Polar residues" evidence="1">
    <location>
        <begin position="423"/>
        <end position="433"/>
    </location>
</feature>
<feature type="compositionally biased region" description="Low complexity" evidence="1">
    <location>
        <begin position="339"/>
        <end position="354"/>
    </location>
</feature>
<feature type="compositionally biased region" description="Pro residues" evidence="1">
    <location>
        <begin position="464"/>
        <end position="476"/>
    </location>
</feature>
<name>A0A550CQ87_9AGAR</name>
<evidence type="ECO:0000256" key="1">
    <source>
        <dbReference type="SAM" id="MobiDB-lite"/>
    </source>
</evidence>
<proteinExistence type="predicted"/>
<reference evidence="2 3" key="1">
    <citation type="journal article" date="2019" name="New Phytol.">
        <title>Comparative genomics reveals unique wood-decay strategies and fruiting body development in the Schizophyllaceae.</title>
        <authorList>
            <person name="Almasi E."/>
            <person name="Sahu N."/>
            <person name="Krizsan K."/>
            <person name="Balint B."/>
            <person name="Kovacs G.M."/>
            <person name="Kiss B."/>
            <person name="Cseklye J."/>
            <person name="Drula E."/>
            <person name="Henrissat B."/>
            <person name="Nagy I."/>
            <person name="Chovatia M."/>
            <person name="Adam C."/>
            <person name="LaButti K."/>
            <person name="Lipzen A."/>
            <person name="Riley R."/>
            <person name="Grigoriev I.V."/>
            <person name="Nagy L.G."/>
        </authorList>
    </citation>
    <scope>NUCLEOTIDE SEQUENCE [LARGE SCALE GENOMIC DNA]</scope>
    <source>
        <strain evidence="2 3">NL-1724</strain>
    </source>
</reference>
<gene>
    <name evidence="2" type="ORF">BD626DRAFT_627421</name>
</gene>
<feature type="region of interest" description="Disordered" evidence="1">
    <location>
        <begin position="552"/>
        <end position="583"/>
    </location>
</feature>
<feature type="compositionally biased region" description="Low complexity" evidence="1">
    <location>
        <begin position="399"/>
        <end position="410"/>
    </location>
</feature>
<evidence type="ECO:0000313" key="3">
    <source>
        <dbReference type="Proteomes" id="UP000320762"/>
    </source>
</evidence>
<accession>A0A550CQ87</accession>
<sequence length="621" mass="68375">MTDVAQPAAITDISQPGATLTMTRTFALFTKTGLRVHVRVPKGVPGTLVVTEDSQTGRGGPQTWAVGVRDGPWVYKDMNARVEREVNQQQKMEKGIKIRDSFYEANPLGPSGISSGGTTLNSSGPARLVVPLVPTLLDVEKMMGEFEYRCTQEDRPPIPIPGIVIRRLLSLRWLDMAEVEERCLPIDIESLNQYDALCAKRLATGNGNGQYTATGEHPWVLQRYIADLYPVAPTREERATWMKAKYQSARAGGGYVVATKYYGATEYVHPMAQKGRDVCALKDEGFRRDQRKEERDRLRDEGVAEASAKMRQWKEEEREAAEQARMREEKAAMEEDMARLASEQQSASERSSTTEWPPSTPEKVVQESQRPKQGSKRCIEEVEDNEDAETTPTKRSRTSSDSSMTSGTGPASKRRSEGFRKLSPSSSVVPKQSLSVAPKQLLSVAPKQLLSVALTQQHPTIFLQPPPPQPATPHTPAPSRKRAFEDEEEAPEERSPKKMRVSGGNDRYFSAGNDKYFATRDNEDFGDDTETQDGGGGLWPRLKSFFGLNVKAPAKKSTSSRTRRVPARRGHPSGPGRLTTSASGVLVPSDTLVPSGALVSSGAPMASAHTTHTVVYNPFSI</sequence>
<comment type="caution">
    <text evidence="2">The sequence shown here is derived from an EMBL/GenBank/DDBJ whole genome shotgun (WGS) entry which is preliminary data.</text>
</comment>
<dbReference type="Proteomes" id="UP000320762">
    <property type="component" value="Unassembled WGS sequence"/>
</dbReference>
<dbReference type="EMBL" id="VDMD01000003">
    <property type="protein sequence ID" value="TRM66973.1"/>
    <property type="molecule type" value="Genomic_DNA"/>
</dbReference>
<feature type="compositionally biased region" description="Basic and acidic residues" evidence="1">
    <location>
        <begin position="312"/>
        <end position="338"/>
    </location>
</feature>
<feature type="compositionally biased region" description="Basic residues" evidence="1">
    <location>
        <begin position="561"/>
        <end position="571"/>
    </location>
</feature>
<feature type="compositionally biased region" description="Basic and acidic residues" evidence="1">
    <location>
        <begin position="290"/>
        <end position="302"/>
    </location>
</feature>